<dbReference type="AlphaFoldDB" id="A0A6V7TRQ7"/>
<evidence type="ECO:0000256" key="3">
    <source>
        <dbReference type="ARBA" id="ARBA00022801"/>
    </source>
</evidence>
<dbReference type="InterPro" id="IPR019819">
    <property type="entry name" value="Carboxylesterase_B_CS"/>
</dbReference>
<evidence type="ECO:0000313" key="7">
    <source>
        <dbReference type="EMBL" id="CAD2132064.1"/>
    </source>
</evidence>
<name>A0A6V7TRQ7_MELEN</name>
<dbReference type="Gene3D" id="3.40.50.1820">
    <property type="entry name" value="alpha/beta hydrolase"/>
    <property type="match status" value="1"/>
</dbReference>
<protein>
    <recommendedName>
        <fullName evidence="4">Carboxylic ester hydrolase</fullName>
        <ecNumber evidence="4">3.1.1.-</ecNumber>
    </recommendedName>
</protein>
<feature type="domain" description="Carboxylesterase type B" evidence="6">
    <location>
        <begin position="42"/>
        <end position="310"/>
    </location>
</feature>
<evidence type="ECO:0000256" key="5">
    <source>
        <dbReference type="SAM" id="Phobius"/>
    </source>
</evidence>
<evidence type="ECO:0000256" key="4">
    <source>
        <dbReference type="RuleBase" id="RU361235"/>
    </source>
</evidence>
<accession>A0A6V7TRQ7</accession>
<dbReference type="InterPro" id="IPR002018">
    <property type="entry name" value="CarbesteraseB"/>
</dbReference>
<dbReference type="InterPro" id="IPR029058">
    <property type="entry name" value="AB_hydrolase_fold"/>
</dbReference>
<keyword evidence="5" id="KW-0812">Transmembrane</keyword>
<organism evidence="7 8">
    <name type="scientific">Meloidogyne enterolobii</name>
    <name type="common">Root-knot nematode worm</name>
    <name type="synonym">Meloidogyne mayaguensis</name>
    <dbReference type="NCBI Taxonomy" id="390850"/>
    <lineage>
        <taxon>Eukaryota</taxon>
        <taxon>Metazoa</taxon>
        <taxon>Ecdysozoa</taxon>
        <taxon>Nematoda</taxon>
        <taxon>Chromadorea</taxon>
        <taxon>Rhabditida</taxon>
        <taxon>Tylenchina</taxon>
        <taxon>Tylenchomorpha</taxon>
        <taxon>Tylenchoidea</taxon>
        <taxon>Meloidogynidae</taxon>
        <taxon>Meloidogyninae</taxon>
        <taxon>Meloidogyne</taxon>
    </lineage>
</organism>
<comment type="caution">
    <text evidence="7">The sequence shown here is derived from an EMBL/GenBank/DDBJ whole genome shotgun (WGS) entry which is preliminary data.</text>
</comment>
<keyword evidence="5" id="KW-0472">Membrane</keyword>
<dbReference type="EC" id="3.1.1.-" evidence="4"/>
<dbReference type="GO" id="GO:0052689">
    <property type="term" value="F:carboxylic ester hydrolase activity"/>
    <property type="evidence" value="ECO:0007669"/>
    <property type="project" value="UniProtKB-KW"/>
</dbReference>
<reference evidence="7 8" key="1">
    <citation type="submission" date="2020-08" db="EMBL/GenBank/DDBJ databases">
        <authorList>
            <person name="Koutsovoulos G."/>
            <person name="Danchin GJ E."/>
        </authorList>
    </citation>
    <scope>NUCLEOTIDE SEQUENCE [LARGE SCALE GENOMIC DNA]</scope>
</reference>
<gene>
    <name evidence="7" type="ORF">MENT_LOCUS3530</name>
</gene>
<dbReference type="PROSITE" id="PS00122">
    <property type="entry name" value="CARBOXYLESTERASE_B_1"/>
    <property type="match status" value="1"/>
</dbReference>
<feature type="transmembrane region" description="Helical" evidence="5">
    <location>
        <begin position="12"/>
        <end position="34"/>
    </location>
</feature>
<evidence type="ECO:0000313" key="8">
    <source>
        <dbReference type="Proteomes" id="UP000580250"/>
    </source>
</evidence>
<dbReference type="Pfam" id="PF00135">
    <property type="entry name" value="COesterase"/>
    <property type="match status" value="1"/>
</dbReference>
<evidence type="ECO:0000259" key="6">
    <source>
        <dbReference type="Pfam" id="PF00135"/>
    </source>
</evidence>
<proteinExistence type="inferred from homology"/>
<feature type="transmembrane region" description="Helical" evidence="5">
    <location>
        <begin position="338"/>
        <end position="356"/>
    </location>
</feature>
<dbReference type="Proteomes" id="UP000580250">
    <property type="component" value="Unassembled WGS sequence"/>
</dbReference>
<comment type="similarity">
    <text evidence="1 4">Belongs to the type-B carboxylesterase/lipase family.</text>
</comment>
<sequence>MKFFINITKNINYYFIQFLLFPIFIFCLSCNILTKQLNEKIQIKTPLGIIEGRRYCINNYGDKIDVFFGIPFALPPIGNLRFEKPKSVPKWKGIRLATQPPPACIYHAWPEGFDKKEKNYSEDCLYLNIFAPKIVKSKTPEPIQLYPILFIIHGGGFEVGSSHEYHNYTEIGKKFVSQGIIVISIHYRLGWIGFGSTGNDELPGNLGLWDMVAALKYVRQNIKSFGGDPDKITIYGYSAGGASVSLLSASPHSQGLFKRVIQMSGSPLAAWALNERTVNETINLAKAIGCSKTNSIKQCLTKINISDAWNFVDKLVLLSFYFIFFFNFREQHVMKMLIFQNGVLVLMEIFYLKIFLN</sequence>
<keyword evidence="5" id="KW-1133">Transmembrane helix</keyword>
<dbReference type="PANTHER" id="PTHR44590:SF3">
    <property type="entry name" value="CARBOXYLESTERASE TYPE B DOMAIN-CONTAINING PROTEIN"/>
    <property type="match status" value="1"/>
</dbReference>
<dbReference type="OrthoDB" id="6846267at2759"/>
<dbReference type="SUPFAM" id="SSF53474">
    <property type="entry name" value="alpha/beta-Hydrolases"/>
    <property type="match status" value="1"/>
</dbReference>
<dbReference type="PROSITE" id="PS00941">
    <property type="entry name" value="CARBOXYLESTERASE_B_2"/>
    <property type="match status" value="1"/>
</dbReference>
<evidence type="ECO:0000256" key="1">
    <source>
        <dbReference type="ARBA" id="ARBA00005964"/>
    </source>
</evidence>
<dbReference type="EMBL" id="CAJEWN010000011">
    <property type="protein sequence ID" value="CAD2132064.1"/>
    <property type="molecule type" value="Genomic_DNA"/>
</dbReference>
<keyword evidence="3 4" id="KW-0378">Hydrolase</keyword>
<evidence type="ECO:0000256" key="2">
    <source>
        <dbReference type="ARBA" id="ARBA00022487"/>
    </source>
</evidence>
<dbReference type="PANTHER" id="PTHR44590">
    <property type="entry name" value="CARBOXYLIC ESTER HYDROLASE-RELATED"/>
    <property type="match status" value="1"/>
</dbReference>
<keyword evidence="2" id="KW-0719">Serine esterase</keyword>
<feature type="transmembrane region" description="Helical" evidence="5">
    <location>
        <begin position="308"/>
        <end position="326"/>
    </location>
</feature>
<dbReference type="InterPro" id="IPR019826">
    <property type="entry name" value="Carboxylesterase_B_AS"/>
</dbReference>